<proteinExistence type="inferred from homology"/>
<dbReference type="InterPro" id="IPR038371">
    <property type="entry name" value="Cu_polyphenol_OxRdtase_sf"/>
</dbReference>
<dbReference type="InterPro" id="IPR011324">
    <property type="entry name" value="Cytotoxic_necrot_fac-like_cat"/>
</dbReference>
<dbReference type="PANTHER" id="PTHR30616:SF2">
    <property type="entry name" value="PURINE NUCLEOSIDE PHOSPHORYLASE LACC1"/>
    <property type="match status" value="1"/>
</dbReference>
<evidence type="ECO:0000256" key="1">
    <source>
        <dbReference type="ARBA" id="ARBA00000553"/>
    </source>
</evidence>
<comment type="similarity">
    <text evidence="2 10">Belongs to the purine nucleoside phosphorylase YfiH/LACC1 family.</text>
</comment>
<keyword evidence="4" id="KW-0479">Metal-binding</keyword>
<keyword evidence="5" id="KW-0378">Hydrolase</keyword>
<sequence length="261" mass="28405">MTHNPENTLTLPSLIVPDWPVSARVRSCITTRGEPQPGDAYASFNLALHVGDNPERVTQRRHQLCQQLGLARAPQWLEQVHGIRVVEAQDDDLVRTADGCFTSASGLACTVMTADCLPVLLVNKKENRVAAVHAGWRGLADGVLASAVASFDDAPGDLLVYLGPAISAAAFEVGIDVLETFFENARNTDHSEKIARAFTPGAKPLHFFGDLYALARAELESLGVQDIFGGDFCTFTDTGRFYSYRRDGVTGRMASLIWLQE</sequence>
<dbReference type="EMBL" id="PRDL01000001">
    <property type="protein sequence ID" value="MBE8716489.1"/>
    <property type="molecule type" value="Genomic_DNA"/>
</dbReference>
<dbReference type="PANTHER" id="PTHR30616">
    <property type="entry name" value="UNCHARACTERIZED PROTEIN YFIH"/>
    <property type="match status" value="1"/>
</dbReference>
<evidence type="ECO:0000256" key="2">
    <source>
        <dbReference type="ARBA" id="ARBA00007353"/>
    </source>
</evidence>
<gene>
    <name evidence="11" type="primary">pgeF</name>
    <name evidence="11" type="ORF">C4F51_04725</name>
</gene>
<dbReference type="GO" id="GO:0005507">
    <property type="term" value="F:copper ion binding"/>
    <property type="evidence" value="ECO:0007669"/>
    <property type="project" value="TreeGrafter"/>
</dbReference>
<dbReference type="InterPro" id="IPR003730">
    <property type="entry name" value="Cu_polyphenol_OxRdtase"/>
</dbReference>
<comment type="catalytic activity">
    <reaction evidence="9">
        <text>S-methyl-5'-thioadenosine + phosphate = 5-(methylsulfanyl)-alpha-D-ribose 1-phosphate + adenine</text>
        <dbReference type="Rhea" id="RHEA:11852"/>
        <dbReference type="ChEBI" id="CHEBI:16708"/>
        <dbReference type="ChEBI" id="CHEBI:17509"/>
        <dbReference type="ChEBI" id="CHEBI:43474"/>
        <dbReference type="ChEBI" id="CHEBI:58533"/>
        <dbReference type="EC" id="2.4.2.28"/>
    </reaction>
    <physiologicalReaction direction="left-to-right" evidence="9">
        <dbReference type="Rhea" id="RHEA:11853"/>
    </physiologicalReaction>
</comment>
<dbReference type="SUPFAM" id="SSF64438">
    <property type="entry name" value="CNF1/YfiH-like putative cysteine hydrolases"/>
    <property type="match status" value="1"/>
</dbReference>
<organism evidence="11 12">
    <name type="scientific">Cellvibrio polysaccharolyticus</name>
    <dbReference type="NCBI Taxonomy" id="2082724"/>
    <lineage>
        <taxon>Bacteria</taxon>
        <taxon>Pseudomonadati</taxon>
        <taxon>Pseudomonadota</taxon>
        <taxon>Gammaproteobacteria</taxon>
        <taxon>Cellvibrionales</taxon>
        <taxon>Cellvibrionaceae</taxon>
        <taxon>Cellvibrio</taxon>
    </lineage>
</organism>
<evidence type="ECO:0000256" key="6">
    <source>
        <dbReference type="ARBA" id="ARBA00022833"/>
    </source>
</evidence>
<evidence type="ECO:0000256" key="7">
    <source>
        <dbReference type="ARBA" id="ARBA00047989"/>
    </source>
</evidence>
<evidence type="ECO:0000256" key="4">
    <source>
        <dbReference type="ARBA" id="ARBA00022723"/>
    </source>
</evidence>
<dbReference type="CDD" id="cd16833">
    <property type="entry name" value="YfiH"/>
    <property type="match status" value="1"/>
</dbReference>
<accession>A0A928YT00</accession>
<dbReference type="Proteomes" id="UP000652567">
    <property type="component" value="Unassembled WGS sequence"/>
</dbReference>
<dbReference type="GO" id="GO:0016787">
    <property type="term" value="F:hydrolase activity"/>
    <property type="evidence" value="ECO:0007669"/>
    <property type="project" value="UniProtKB-KW"/>
</dbReference>
<comment type="caution">
    <text evidence="11">The sequence shown here is derived from an EMBL/GenBank/DDBJ whole genome shotgun (WGS) entry which is preliminary data.</text>
</comment>
<keyword evidence="6" id="KW-0862">Zinc</keyword>
<dbReference type="Pfam" id="PF02578">
    <property type="entry name" value="Cu-oxidase_4"/>
    <property type="match status" value="1"/>
</dbReference>
<evidence type="ECO:0000256" key="5">
    <source>
        <dbReference type="ARBA" id="ARBA00022801"/>
    </source>
</evidence>
<evidence type="ECO:0000256" key="8">
    <source>
        <dbReference type="ARBA" id="ARBA00048968"/>
    </source>
</evidence>
<evidence type="ECO:0000256" key="3">
    <source>
        <dbReference type="ARBA" id="ARBA00022679"/>
    </source>
</evidence>
<evidence type="ECO:0000256" key="9">
    <source>
        <dbReference type="ARBA" id="ARBA00049893"/>
    </source>
</evidence>
<name>A0A928YT00_9GAMM</name>
<dbReference type="Gene3D" id="3.60.140.10">
    <property type="entry name" value="CNF1/YfiH-like putative cysteine hydrolases"/>
    <property type="match status" value="1"/>
</dbReference>
<evidence type="ECO:0000313" key="12">
    <source>
        <dbReference type="Proteomes" id="UP000652567"/>
    </source>
</evidence>
<reference evidence="11" key="1">
    <citation type="submission" date="2018-07" db="EMBL/GenBank/DDBJ databases">
        <title>Genome assembly of strain Ka43.</title>
        <authorList>
            <person name="Kukolya J."/>
            <person name="Nagy I."/>
            <person name="Horvath B."/>
            <person name="Toth A."/>
        </authorList>
    </citation>
    <scope>NUCLEOTIDE SEQUENCE</scope>
    <source>
        <strain evidence="11">KB43</strain>
    </source>
</reference>
<evidence type="ECO:0000256" key="10">
    <source>
        <dbReference type="RuleBase" id="RU361274"/>
    </source>
</evidence>
<dbReference type="AlphaFoldDB" id="A0A928YT00"/>
<evidence type="ECO:0000313" key="11">
    <source>
        <dbReference type="EMBL" id="MBE8716489.1"/>
    </source>
</evidence>
<comment type="catalytic activity">
    <reaction evidence="8">
        <text>adenosine + phosphate = alpha-D-ribose 1-phosphate + adenine</text>
        <dbReference type="Rhea" id="RHEA:27642"/>
        <dbReference type="ChEBI" id="CHEBI:16335"/>
        <dbReference type="ChEBI" id="CHEBI:16708"/>
        <dbReference type="ChEBI" id="CHEBI:43474"/>
        <dbReference type="ChEBI" id="CHEBI:57720"/>
        <dbReference type="EC" id="2.4.2.1"/>
    </reaction>
    <physiologicalReaction direction="left-to-right" evidence="8">
        <dbReference type="Rhea" id="RHEA:27643"/>
    </physiologicalReaction>
</comment>
<comment type="catalytic activity">
    <reaction evidence="1">
        <text>inosine + phosphate = alpha-D-ribose 1-phosphate + hypoxanthine</text>
        <dbReference type="Rhea" id="RHEA:27646"/>
        <dbReference type="ChEBI" id="CHEBI:17368"/>
        <dbReference type="ChEBI" id="CHEBI:17596"/>
        <dbReference type="ChEBI" id="CHEBI:43474"/>
        <dbReference type="ChEBI" id="CHEBI:57720"/>
        <dbReference type="EC" id="2.4.2.1"/>
    </reaction>
    <physiologicalReaction direction="left-to-right" evidence="1">
        <dbReference type="Rhea" id="RHEA:27647"/>
    </physiologicalReaction>
</comment>
<dbReference type="NCBIfam" id="TIGR00726">
    <property type="entry name" value="peptidoglycan editing factor PgeF"/>
    <property type="match status" value="1"/>
</dbReference>
<dbReference type="RefSeq" id="WP_193907613.1">
    <property type="nucleotide sequence ID" value="NZ_PRDL01000001.1"/>
</dbReference>
<protein>
    <recommendedName>
        <fullName evidence="10">Purine nucleoside phosphorylase</fullName>
    </recommendedName>
</protein>
<keyword evidence="12" id="KW-1185">Reference proteome</keyword>
<dbReference type="GO" id="GO:0017061">
    <property type="term" value="F:S-methyl-5-thioadenosine phosphorylase activity"/>
    <property type="evidence" value="ECO:0007669"/>
    <property type="project" value="UniProtKB-EC"/>
</dbReference>
<keyword evidence="3" id="KW-0808">Transferase</keyword>
<comment type="catalytic activity">
    <reaction evidence="7">
        <text>adenosine + H2O + H(+) = inosine + NH4(+)</text>
        <dbReference type="Rhea" id="RHEA:24408"/>
        <dbReference type="ChEBI" id="CHEBI:15377"/>
        <dbReference type="ChEBI" id="CHEBI:15378"/>
        <dbReference type="ChEBI" id="CHEBI:16335"/>
        <dbReference type="ChEBI" id="CHEBI:17596"/>
        <dbReference type="ChEBI" id="CHEBI:28938"/>
        <dbReference type="EC" id="3.5.4.4"/>
    </reaction>
    <physiologicalReaction direction="left-to-right" evidence="7">
        <dbReference type="Rhea" id="RHEA:24409"/>
    </physiologicalReaction>
</comment>